<dbReference type="EMBL" id="CADIKK010000002">
    <property type="protein sequence ID" value="CAB3777524.1"/>
    <property type="molecule type" value="Genomic_DNA"/>
</dbReference>
<evidence type="ECO:0000313" key="3">
    <source>
        <dbReference type="Proteomes" id="UP000494365"/>
    </source>
</evidence>
<keyword evidence="3" id="KW-1185">Reference proteome</keyword>
<protein>
    <submittedName>
        <fullName evidence="2">Uncharacterized protein</fullName>
    </submittedName>
</protein>
<keyword evidence="1" id="KW-0472">Membrane</keyword>
<evidence type="ECO:0000313" key="2">
    <source>
        <dbReference type="EMBL" id="CAB3777524.1"/>
    </source>
</evidence>
<dbReference type="Proteomes" id="UP000494365">
    <property type="component" value="Unassembled WGS sequence"/>
</dbReference>
<name>A0A6S7ATM7_9BURK</name>
<dbReference type="AlphaFoldDB" id="A0A6S7ATM7"/>
<keyword evidence="1" id="KW-0812">Transmembrane</keyword>
<proteinExistence type="predicted"/>
<reference evidence="2 3" key="1">
    <citation type="submission" date="2020-04" db="EMBL/GenBank/DDBJ databases">
        <authorList>
            <person name="De Canck E."/>
        </authorList>
    </citation>
    <scope>NUCLEOTIDE SEQUENCE [LARGE SCALE GENOMIC DNA]</scope>
    <source>
        <strain evidence="2 3">LMG 28614</strain>
    </source>
</reference>
<feature type="transmembrane region" description="Helical" evidence="1">
    <location>
        <begin position="60"/>
        <end position="81"/>
    </location>
</feature>
<keyword evidence="1" id="KW-1133">Transmembrane helix</keyword>
<sequence length="92" mass="9553">MPQYALLCGAVSPALKLLGLPALPPPQRAAWSRATTAFALFQALGGYGYSFLFSHTHNDYALIFICGAAALGIAFIADLVVSRIGAARAVSA</sequence>
<gene>
    <name evidence="2" type="ORF">LMG28614_00406</name>
</gene>
<organism evidence="2 3">
    <name type="scientific">Paraburkholderia ultramafica</name>
    <dbReference type="NCBI Taxonomy" id="1544867"/>
    <lineage>
        <taxon>Bacteria</taxon>
        <taxon>Pseudomonadati</taxon>
        <taxon>Pseudomonadota</taxon>
        <taxon>Betaproteobacteria</taxon>
        <taxon>Burkholderiales</taxon>
        <taxon>Burkholderiaceae</taxon>
        <taxon>Paraburkholderia</taxon>
    </lineage>
</organism>
<accession>A0A6S7ATM7</accession>
<evidence type="ECO:0000256" key="1">
    <source>
        <dbReference type="SAM" id="Phobius"/>
    </source>
</evidence>